<dbReference type="EMBL" id="CP001197">
    <property type="protein sequence ID" value="ACL09705.1"/>
    <property type="molecule type" value="Genomic_DNA"/>
</dbReference>
<organism evidence="1">
    <name type="scientific">Nitratidesulfovibrio vulgaris (strain DSM 19637 / Miyazaki F)</name>
    <name type="common">Desulfovibrio vulgaris</name>
    <dbReference type="NCBI Taxonomy" id="883"/>
    <lineage>
        <taxon>Bacteria</taxon>
        <taxon>Pseudomonadati</taxon>
        <taxon>Thermodesulfobacteriota</taxon>
        <taxon>Desulfovibrionia</taxon>
        <taxon>Desulfovibrionales</taxon>
        <taxon>Desulfovibrionaceae</taxon>
        <taxon>Nitratidesulfovibrio</taxon>
    </lineage>
</organism>
<dbReference type="Pfam" id="PF12675">
    <property type="entry name" value="DUF3795"/>
    <property type="match status" value="1"/>
</dbReference>
<proteinExistence type="predicted"/>
<dbReference type="eggNOG" id="ENOG50310ZN">
    <property type="taxonomic scope" value="Bacteria"/>
</dbReference>
<dbReference type="OrthoDB" id="166000at2"/>
<dbReference type="AlphaFoldDB" id="B8DJ44"/>
<dbReference type="HOGENOM" id="CLU_1755251_0_0_7"/>
<protein>
    <recommendedName>
        <fullName evidence="2">DUF3795 domain-containing protein</fullName>
    </recommendedName>
</protein>
<reference evidence="1" key="1">
    <citation type="submission" date="2008-10" db="EMBL/GenBank/DDBJ databases">
        <title>Complete sequence of Desulfovibrio vulgaris str. 'Miyazaki F'.</title>
        <authorList>
            <person name="Lucas S."/>
            <person name="Copeland A."/>
            <person name="Lapidus A."/>
            <person name="Glavina del Rio T."/>
            <person name="Dalin E."/>
            <person name="Tice H."/>
            <person name="Bruce D."/>
            <person name="Goodwin L."/>
            <person name="Pitluck S."/>
            <person name="Sims D."/>
            <person name="Brettin T."/>
            <person name="Detter J.C."/>
            <person name="Han C."/>
            <person name="Larimer F."/>
            <person name="Land M."/>
            <person name="Hauser L."/>
            <person name="Kyrpides N."/>
            <person name="Mikhailova N."/>
            <person name="Hazen T.C."/>
            <person name="Richardson P."/>
        </authorList>
    </citation>
    <scope>NUCLEOTIDE SEQUENCE</scope>
    <source>
        <strain evidence="1">Miyazaki F</strain>
    </source>
</reference>
<evidence type="ECO:0000313" key="1">
    <source>
        <dbReference type="EMBL" id="ACL09705.1"/>
    </source>
</evidence>
<dbReference type="STRING" id="883.DvMF_2766"/>
<name>B8DJ44_NITV9</name>
<gene>
    <name evidence="1" type="ordered locus">DvMF_2766</name>
</gene>
<sequence length="152" mass="16095">MTDTATAPLHLVAPCGLDCSRCVNCSEGQVAAHAKAIRDILGPGFGPFAERLAAMNPALAEYPAFARVLDALAEGTCPGCKTERRTCLPTCKVAGCAAARGLDFCADCADYPCADTGLPPRLEQKWRASNDHIRAAGRDAFLRALAETPRYL</sequence>
<dbReference type="KEGG" id="dvm:DvMF_2766"/>
<evidence type="ECO:0008006" key="2">
    <source>
        <dbReference type="Google" id="ProtNLM"/>
    </source>
</evidence>
<dbReference type="InterPro" id="IPR024227">
    <property type="entry name" value="DUF3795"/>
</dbReference>
<accession>B8DJ44</accession>